<dbReference type="RefSeq" id="WP_011312324.1">
    <property type="nucleotide sequence ID" value="NC_007404.1"/>
</dbReference>
<dbReference type="GO" id="GO:0006298">
    <property type="term" value="P:mismatch repair"/>
    <property type="evidence" value="ECO:0007669"/>
    <property type="project" value="UniProtKB-UniRule"/>
</dbReference>
<keyword evidence="5 6" id="KW-0234">DNA repair</keyword>
<evidence type="ECO:0000256" key="2">
    <source>
        <dbReference type="ARBA" id="ARBA00022759"/>
    </source>
</evidence>
<keyword evidence="2 6" id="KW-0255">Endonuclease</keyword>
<protein>
    <recommendedName>
        <fullName evidence="6">Very short patch repair endonuclease</fullName>
        <ecNumber evidence="6">3.1.-.-</ecNumber>
    </recommendedName>
</protein>
<dbReference type="STRING" id="292415.Tbd_1812"/>
<comment type="function">
    <text evidence="6">May nick specific sequences that contain T:G mispairs resulting from m5C-deamination.</text>
</comment>
<dbReference type="AlphaFoldDB" id="Q3SHW8"/>
<evidence type="ECO:0000313" key="7">
    <source>
        <dbReference type="EMBL" id="AAZ97765.1"/>
    </source>
</evidence>
<evidence type="ECO:0000256" key="1">
    <source>
        <dbReference type="ARBA" id="ARBA00022722"/>
    </source>
</evidence>
<keyword evidence="1 6" id="KW-0540">Nuclease</keyword>
<dbReference type="HOGENOM" id="CLU_111913_3_0_4"/>
<evidence type="ECO:0000256" key="3">
    <source>
        <dbReference type="ARBA" id="ARBA00022763"/>
    </source>
</evidence>
<dbReference type="GO" id="GO:0004519">
    <property type="term" value="F:endonuclease activity"/>
    <property type="evidence" value="ECO:0007669"/>
    <property type="project" value="UniProtKB-KW"/>
</dbReference>
<sequence length="137" mass="16057">MTETPELRSRTMRAVRSRDTTPELAVRRLLRGMGLTGYRLHRNGLPGKPDVVFVGRKKAIFIHGCFWHGHDCQRGRRVPLTNADYWLPKIQRNRQRDAKHLTELARLGWSVLTVWECDLRDPIELTARLRSFLERTV</sequence>
<dbReference type="CDD" id="cd00221">
    <property type="entry name" value="Vsr"/>
    <property type="match status" value="1"/>
</dbReference>
<keyword evidence="3 6" id="KW-0227">DNA damage</keyword>
<evidence type="ECO:0000256" key="5">
    <source>
        <dbReference type="ARBA" id="ARBA00023204"/>
    </source>
</evidence>
<dbReference type="GO" id="GO:0016787">
    <property type="term" value="F:hydrolase activity"/>
    <property type="evidence" value="ECO:0007669"/>
    <property type="project" value="UniProtKB-KW"/>
</dbReference>
<dbReference type="REBASE" id="11307">
    <property type="entry name" value="V.TdeDORF1810P"/>
</dbReference>
<comment type="similarity">
    <text evidence="6">Belongs to the vsr family.</text>
</comment>
<evidence type="ECO:0000256" key="6">
    <source>
        <dbReference type="PIRNR" id="PIRNR018267"/>
    </source>
</evidence>
<proteinExistence type="inferred from homology"/>
<dbReference type="KEGG" id="tbd:Tbd_1812"/>
<keyword evidence="4 6" id="KW-0378">Hydrolase</keyword>
<dbReference type="SUPFAM" id="SSF52980">
    <property type="entry name" value="Restriction endonuclease-like"/>
    <property type="match status" value="1"/>
</dbReference>
<dbReference type="Pfam" id="PF03852">
    <property type="entry name" value="Vsr"/>
    <property type="match status" value="1"/>
</dbReference>
<dbReference type="EMBL" id="CP000116">
    <property type="protein sequence ID" value="AAZ97765.1"/>
    <property type="molecule type" value="Genomic_DNA"/>
</dbReference>
<dbReference type="EC" id="3.1.-.-" evidence="6"/>
<gene>
    <name evidence="7" type="ordered locus">Tbd_1812</name>
</gene>
<dbReference type="PIRSF" id="PIRSF018267">
    <property type="entry name" value="VSR_endonuc"/>
    <property type="match status" value="1"/>
</dbReference>
<dbReference type="Gene3D" id="3.40.960.10">
    <property type="entry name" value="VSR Endonuclease"/>
    <property type="match status" value="1"/>
</dbReference>
<evidence type="ECO:0000313" key="8">
    <source>
        <dbReference type="Proteomes" id="UP000008291"/>
    </source>
</evidence>
<reference evidence="7 8" key="1">
    <citation type="journal article" date="2006" name="J. Bacteriol.">
        <title>The genome sequence of the obligately chemolithoautotrophic, facultatively anaerobic bacterium Thiobacillus denitrificans.</title>
        <authorList>
            <person name="Beller H.R."/>
            <person name="Chain P.S."/>
            <person name="Letain T.E."/>
            <person name="Chakicherla A."/>
            <person name="Larimer F.W."/>
            <person name="Richardson P.M."/>
            <person name="Coleman M.A."/>
            <person name="Wood A.P."/>
            <person name="Kelly D.P."/>
        </authorList>
    </citation>
    <scope>NUCLEOTIDE SEQUENCE [LARGE SCALE GENOMIC DNA]</scope>
    <source>
        <strain evidence="7 8">ATCC 25259</strain>
    </source>
</reference>
<dbReference type="InterPro" id="IPR011335">
    <property type="entry name" value="Restrct_endonuc-II-like"/>
</dbReference>
<dbReference type="NCBIfam" id="TIGR00632">
    <property type="entry name" value="vsr"/>
    <property type="match status" value="1"/>
</dbReference>
<dbReference type="Proteomes" id="UP000008291">
    <property type="component" value="Chromosome"/>
</dbReference>
<dbReference type="eggNOG" id="COG3727">
    <property type="taxonomic scope" value="Bacteria"/>
</dbReference>
<keyword evidence="8" id="KW-1185">Reference proteome</keyword>
<evidence type="ECO:0000256" key="4">
    <source>
        <dbReference type="ARBA" id="ARBA00022801"/>
    </source>
</evidence>
<name>Q3SHW8_THIDA</name>
<organism evidence="7 8">
    <name type="scientific">Thiobacillus denitrificans (strain ATCC 25259 / T1)</name>
    <dbReference type="NCBI Taxonomy" id="292415"/>
    <lineage>
        <taxon>Bacteria</taxon>
        <taxon>Pseudomonadati</taxon>
        <taxon>Pseudomonadota</taxon>
        <taxon>Betaproteobacteria</taxon>
        <taxon>Nitrosomonadales</taxon>
        <taxon>Thiobacillaceae</taxon>
        <taxon>Thiobacillus</taxon>
    </lineage>
</organism>
<dbReference type="OrthoDB" id="9801520at2"/>
<dbReference type="InterPro" id="IPR004603">
    <property type="entry name" value="DNA_mismatch_endonuc_vsr"/>
</dbReference>
<accession>Q3SHW8</accession>